<dbReference type="PANTHER" id="PTHR24221:SF653">
    <property type="entry name" value="TRANSPORT ATP-BINDING PROTEIN CYDC"/>
    <property type="match status" value="1"/>
</dbReference>
<keyword evidence="4 11" id="KW-0067">ATP-binding</keyword>
<feature type="transmembrane region" description="Helical" evidence="8">
    <location>
        <begin position="21"/>
        <end position="42"/>
    </location>
</feature>
<evidence type="ECO:0000256" key="4">
    <source>
        <dbReference type="ARBA" id="ARBA00022840"/>
    </source>
</evidence>
<dbReference type="RefSeq" id="WP_188777589.1">
    <property type="nucleotide sequence ID" value="NZ_BMMB01000010.1"/>
</dbReference>
<dbReference type="SUPFAM" id="SSF90123">
    <property type="entry name" value="ABC transporter transmembrane region"/>
    <property type="match status" value="1"/>
</dbReference>
<gene>
    <name evidence="11" type="ORF">JOC58_003361</name>
</gene>
<accession>A0ABU1J1R5</accession>
<evidence type="ECO:0000256" key="3">
    <source>
        <dbReference type="ARBA" id="ARBA00022741"/>
    </source>
</evidence>
<dbReference type="InterPro" id="IPR011527">
    <property type="entry name" value="ABC1_TM_dom"/>
</dbReference>
<comment type="subcellular location">
    <subcellularLocation>
        <location evidence="1">Cell membrane</location>
        <topology evidence="1">Multi-pass membrane protein</topology>
    </subcellularLocation>
</comment>
<keyword evidence="3" id="KW-0547">Nucleotide-binding</keyword>
<feature type="domain" description="ABC transporter" evidence="9">
    <location>
        <begin position="358"/>
        <end position="592"/>
    </location>
</feature>
<dbReference type="PROSITE" id="PS50929">
    <property type="entry name" value="ABC_TM1F"/>
    <property type="match status" value="1"/>
</dbReference>
<dbReference type="CDD" id="cd03247">
    <property type="entry name" value="ABCC_cytochrome_bd"/>
    <property type="match status" value="1"/>
</dbReference>
<dbReference type="SUPFAM" id="SSF52540">
    <property type="entry name" value="P-loop containing nucleoside triphosphate hydrolases"/>
    <property type="match status" value="1"/>
</dbReference>
<dbReference type="Gene3D" id="3.40.50.300">
    <property type="entry name" value="P-loop containing nucleotide triphosphate hydrolases"/>
    <property type="match status" value="1"/>
</dbReference>
<organism evidence="11 12">
    <name type="scientific">Paenibacillus hunanensis</name>
    <dbReference type="NCBI Taxonomy" id="539262"/>
    <lineage>
        <taxon>Bacteria</taxon>
        <taxon>Bacillati</taxon>
        <taxon>Bacillota</taxon>
        <taxon>Bacilli</taxon>
        <taxon>Bacillales</taxon>
        <taxon>Paenibacillaceae</taxon>
        <taxon>Paenibacillus</taxon>
    </lineage>
</organism>
<dbReference type="Gene3D" id="1.20.1560.10">
    <property type="entry name" value="ABC transporter type 1, transmembrane domain"/>
    <property type="match status" value="1"/>
</dbReference>
<dbReference type="InterPro" id="IPR014223">
    <property type="entry name" value="ABC_CydC/D"/>
</dbReference>
<dbReference type="SMART" id="SM00382">
    <property type="entry name" value="AAA"/>
    <property type="match status" value="1"/>
</dbReference>
<proteinExistence type="predicted"/>
<protein>
    <submittedName>
        <fullName evidence="11">ATP-binding cassette subfamily C protein CydC</fullName>
    </submittedName>
</protein>
<dbReference type="InterPro" id="IPR039421">
    <property type="entry name" value="Type_1_exporter"/>
</dbReference>
<dbReference type="NCBIfam" id="TIGR02868">
    <property type="entry name" value="CydC"/>
    <property type="match status" value="1"/>
</dbReference>
<dbReference type="InterPro" id="IPR003439">
    <property type="entry name" value="ABC_transporter-like_ATP-bd"/>
</dbReference>
<feature type="transmembrane region" description="Helical" evidence="8">
    <location>
        <begin position="130"/>
        <end position="152"/>
    </location>
</feature>
<evidence type="ECO:0000256" key="2">
    <source>
        <dbReference type="ARBA" id="ARBA00022692"/>
    </source>
</evidence>
<feature type="domain" description="ABC transmembrane type-1" evidence="10">
    <location>
        <begin position="19"/>
        <end position="303"/>
    </location>
</feature>
<keyword evidence="5 8" id="KW-1133">Transmembrane helix</keyword>
<comment type="caution">
    <text evidence="11">The sequence shown here is derived from an EMBL/GenBank/DDBJ whole genome shotgun (WGS) entry which is preliminary data.</text>
</comment>
<evidence type="ECO:0000259" key="10">
    <source>
        <dbReference type="PROSITE" id="PS50929"/>
    </source>
</evidence>
<keyword evidence="12" id="KW-1185">Reference proteome</keyword>
<keyword evidence="6 8" id="KW-0472">Membrane</keyword>
<dbReference type="InterPro" id="IPR036640">
    <property type="entry name" value="ABC1_TM_sf"/>
</dbReference>
<evidence type="ECO:0000256" key="5">
    <source>
        <dbReference type="ARBA" id="ARBA00022989"/>
    </source>
</evidence>
<dbReference type="Pfam" id="PF00005">
    <property type="entry name" value="ABC_tran"/>
    <property type="match status" value="1"/>
</dbReference>
<name>A0ABU1J1R5_9BACL</name>
<evidence type="ECO:0000256" key="7">
    <source>
        <dbReference type="SAM" id="Coils"/>
    </source>
</evidence>
<keyword evidence="7" id="KW-0175">Coiled coil</keyword>
<dbReference type="Pfam" id="PF00664">
    <property type="entry name" value="ABC_membrane"/>
    <property type="match status" value="1"/>
</dbReference>
<feature type="coiled-coil region" evidence="7">
    <location>
        <begin position="216"/>
        <end position="243"/>
    </location>
</feature>
<dbReference type="PROSITE" id="PS50893">
    <property type="entry name" value="ABC_TRANSPORTER_2"/>
    <property type="match status" value="1"/>
</dbReference>
<evidence type="ECO:0000313" key="11">
    <source>
        <dbReference type="EMBL" id="MDR6245448.1"/>
    </source>
</evidence>
<dbReference type="EMBL" id="JAVDQH010000014">
    <property type="protein sequence ID" value="MDR6245448.1"/>
    <property type="molecule type" value="Genomic_DNA"/>
</dbReference>
<sequence>MSRGGWIIPYIKQNSLRFAGIIALAALTLLCASMLTFTSGYLISKASLRPENILMLYVPIVGVRTFGIARSVLRYVERLLAHSAVLRVLSAMRVRLYNQLEPHALRLRGQYRTGDLLGVMSDDLESLQNVYVRTIFPAIAALIVYGVLIGLLGWFDPVFAGIIALYVLVLVAVVPFGSLYISRKWQQQLKQKQAKLYSQLTDSVMGLGDLLISGRQHEFAERYAEQERDAAQYERKLSRHKRYTALVLQTVVGLIVTQTAVWATGQVADRSMEATLLAACVLVMLPLTEAFLPMTDAIQRIPSYGESVARLDKLNDEWNEGSAMPAMRSDSVASPSAIGAIQQVQSIASISARSTSSIQMQQVQYTYPGQHEPALRNLNLTIEQGKKIAIIGPSGAGKSTLLKLIQGAYEPASGQVLLHGKPVAQWAQDIHRFIAVLNQKPYLFDTTLLNNVRLSRPEATAEEVQQAMQAAKLSKLIAALPLGYNTPMQEAGRRFSGGERQRIALARVLLQQTPIVILDEPTVGLDSTTERELLDTILGSLGDKTMIWVTHRLVRAEQMDEIVFIDEGEIIIHGSHQQLYATSERYRQLYRMDHPMMADRVEQEERYVVHA</sequence>
<dbReference type="PANTHER" id="PTHR24221">
    <property type="entry name" value="ATP-BINDING CASSETTE SUB-FAMILY B"/>
    <property type="match status" value="1"/>
</dbReference>
<dbReference type="GO" id="GO:0005524">
    <property type="term" value="F:ATP binding"/>
    <property type="evidence" value="ECO:0007669"/>
    <property type="project" value="UniProtKB-KW"/>
</dbReference>
<evidence type="ECO:0000256" key="8">
    <source>
        <dbReference type="SAM" id="Phobius"/>
    </source>
</evidence>
<feature type="transmembrane region" description="Helical" evidence="8">
    <location>
        <begin position="243"/>
        <end position="262"/>
    </location>
</feature>
<evidence type="ECO:0000256" key="6">
    <source>
        <dbReference type="ARBA" id="ARBA00023136"/>
    </source>
</evidence>
<evidence type="ECO:0000256" key="1">
    <source>
        <dbReference type="ARBA" id="ARBA00004651"/>
    </source>
</evidence>
<reference evidence="11 12" key="1">
    <citation type="submission" date="2023-07" db="EMBL/GenBank/DDBJ databases">
        <title>Genomic Encyclopedia of Type Strains, Phase IV (KMG-IV): sequencing the most valuable type-strain genomes for metagenomic binning, comparative biology and taxonomic classification.</title>
        <authorList>
            <person name="Goeker M."/>
        </authorList>
    </citation>
    <scope>NUCLEOTIDE SEQUENCE [LARGE SCALE GENOMIC DNA]</scope>
    <source>
        <strain evidence="11 12">DSM 22170</strain>
    </source>
</reference>
<evidence type="ECO:0000259" key="9">
    <source>
        <dbReference type="PROSITE" id="PS50893"/>
    </source>
</evidence>
<dbReference type="InterPro" id="IPR003593">
    <property type="entry name" value="AAA+_ATPase"/>
</dbReference>
<dbReference type="PROSITE" id="PS00211">
    <property type="entry name" value="ABC_TRANSPORTER_1"/>
    <property type="match status" value="1"/>
</dbReference>
<feature type="transmembrane region" description="Helical" evidence="8">
    <location>
        <begin position="158"/>
        <end position="181"/>
    </location>
</feature>
<dbReference type="InterPro" id="IPR017871">
    <property type="entry name" value="ABC_transporter-like_CS"/>
</dbReference>
<dbReference type="Proteomes" id="UP001185028">
    <property type="component" value="Unassembled WGS sequence"/>
</dbReference>
<feature type="transmembrane region" description="Helical" evidence="8">
    <location>
        <begin position="54"/>
        <end position="73"/>
    </location>
</feature>
<evidence type="ECO:0000313" key="12">
    <source>
        <dbReference type="Proteomes" id="UP001185028"/>
    </source>
</evidence>
<keyword evidence="2 8" id="KW-0812">Transmembrane</keyword>
<dbReference type="InterPro" id="IPR027417">
    <property type="entry name" value="P-loop_NTPase"/>
</dbReference>